<feature type="domain" description="CCHC-type" evidence="7">
    <location>
        <begin position="90"/>
        <end position="105"/>
    </location>
</feature>
<feature type="region of interest" description="Disordered" evidence="6">
    <location>
        <begin position="1"/>
        <end position="22"/>
    </location>
</feature>
<feature type="domain" description="CCHC-type" evidence="7">
    <location>
        <begin position="372"/>
        <end position="387"/>
    </location>
</feature>
<feature type="compositionally biased region" description="Low complexity" evidence="6">
    <location>
        <begin position="507"/>
        <end position="525"/>
    </location>
</feature>
<evidence type="ECO:0000256" key="4">
    <source>
        <dbReference type="ARBA" id="ARBA00022833"/>
    </source>
</evidence>
<evidence type="ECO:0000256" key="1">
    <source>
        <dbReference type="ARBA" id="ARBA00022723"/>
    </source>
</evidence>
<dbReference type="Proteomes" id="UP001197093">
    <property type="component" value="Unassembled WGS sequence"/>
</dbReference>
<dbReference type="Pfam" id="PF00098">
    <property type="entry name" value="zf-CCHC"/>
    <property type="match status" value="9"/>
</dbReference>
<keyword evidence="2" id="KW-0677">Repeat</keyword>
<feature type="domain" description="CCHC-type" evidence="7">
    <location>
        <begin position="465"/>
        <end position="481"/>
    </location>
</feature>
<evidence type="ECO:0000256" key="6">
    <source>
        <dbReference type="SAM" id="MobiDB-lite"/>
    </source>
</evidence>
<dbReference type="GO" id="GO:0003676">
    <property type="term" value="F:nucleic acid binding"/>
    <property type="evidence" value="ECO:0007669"/>
    <property type="project" value="InterPro"/>
</dbReference>
<dbReference type="Gene3D" id="4.10.60.10">
    <property type="entry name" value="Zinc finger, CCHC-type"/>
    <property type="match status" value="7"/>
</dbReference>
<keyword evidence="9" id="KW-1185">Reference proteome</keyword>
<dbReference type="EMBL" id="JAHCVI010000002">
    <property type="protein sequence ID" value="KAG7289778.1"/>
    <property type="molecule type" value="Genomic_DNA"/>
</dbReference>
<name>A0AAD4F2T7_9PEZI</name>
<dbReference type="GO" id="GO:0008270">
    <property type="term" value="F:zinc ion binding"/>
    <property type="evidence" value="ECO:0007669"/>
    <property type="project" value="UniProtKB-KW"/>
</dbReference>
<dbReference type="PANTHER" id="PTHR47103">
    <property type="entry name" value="DNA-BINDING PROTEIN"/>
    <property type="match status" value="1"/>
</dbReference>
<dbReference type="AlphaFoldDB" id="A0AAD4F2T7"/>
<dbReference type="SUPFAM" id="SSF57756">
    <property type="entry name" value="Retrovirus zinc finger-like domains"/>
    <property type="match status" value="5"/>
</dbReference>
<dbReference type="SMART" id="SM00343">
    <property type="entry name" value="ZnF_C2HC"/>
    <property type="match status" value="10"/>
</dbReference>
<feature type="domain" description="CCHC-type" evidence="7">
    <location>
        <begin position="418"/>
        <end position="433"/>
    </location>
</feature>
<dbReference type="InterPro" id="IPR001878">
    <property type="entry name" value="Znf_CCHC"/>
</dbReference>
<keyword evidence="4" id="KW-0862">Zinc</keyword>
<feature type="domain" description="CCHC-type" evidence="7">
    <location>
        <begin position="113"/>
        <end position="128"/>
    </location>
</feature>
<dbReference type="PROSITE" id="PS50158">
    <property type="entry name" value="ZF_CCHC"/>
    <property type="match status" value="9"/>
</dbReference>
<evidence type="ECO:0000256" key="3">
    <source>
        <dbReference type="ARBA" id="ARBA00022771"/>
    </source>
</evidence>
<feature type="compositionally biased region" description="Gly residues" evidence="6">
    <location>
        <begin position="491"/>
        <end position="506"/>
    </location>
</feature>
<evidence type="ECO:0000313" key="9">
    <source>
        <dbReference type="Proteomes" id="UP001197093"/>
    </source>
</evidence>
<feature type="domain" description="CCHC-type" evidence="7">
    <location>
        <begin position="349"/>
        <end position="363"/>
    </location>
</feature>
<protein>
    <recommendedName>
        <fullName evidence="7">CCHC-type domain-containing protein</fullName>
    </recommendedName>
</protein>
<feature type="domain" description="CCHC-type" evidence="7">
    <location>
        <begin position="396"/>
        <end position="411"/>
    </location>
</feature>
<evidence type="ECO:0000256" key="2">
    <source>
        <dbReference type="ARBA" id="ARBA00022737"/>
    </source>
</evidence>
<comment type="caution">
    <text evidence="8">The sequence shown here is derived from an EMBL/GenBank/DDBJ whole genome shotgun (WGS) entry which is preliminary data.</text>
</comment>
<feature type="compositionally biased region" description="Polar residues" evidence="6">
    <location>
        <begin position="1"/>
        <end position="10"/>
    </location>
</feature>
<feature type="domain" description="CCHC-type" evidence="7">
    <location>
        <begin position="442"/>
        <end position="457"/>
    </location>
</feature>
<organism evidence="8 9">
    <name type="scientific">Staphylotrichum longicolle</name>
    <dbReference type="NCBI Taxonomy" id="669026"/>
    <lineage>
        <taxon>Eukaryota</taxon>
        <taxon>Fungi</taxon>
        <taxon>Dikarya</taxon>
        <taxon>Ascomycota</taxon>
        <taxon>Pezizomycotina</taxon>
        <taxon>Sordariomycetes</taxon>
        <taxon>Sordariomycetidae</taxon>
        <taxon>Sordariales</taxon>
        <taxon>Chaetomiaceae</taxon>
        <taxon>Staphylotrichum</taxon>
    </lineage>
</organism>
<feature type="region of interest" description="Disordered" evidence="6">
    <location>
        <begin position="487"/>
        <end position="525"/>
    </location>
</feature>
<evidence type="ECO:0000259" key="7">
    <source>
        <dbReference type="PROSITE" id="PS50158"/>
    </source>
</evidence>
<evidence type="ECO:0000313" key="8">
    <source>
        <dbReference type="EMBL" id="KAG7289778.1"/>
    </source>
</evidence>
<gene>
    <name evidence="8" type="ORF">NEMBOFW57_006154</name>
</gene>
<dbReference type="PANTHER" id="PTHR47103:SF8">
    <property type="entry name" value="DNA-BINDING PROTEIN"/>
    <property type="match status" value="1"/>
</dbReference>
<sequence>MSGWNNNDSTWGGGGNAAVDSDWGAGAATAANTGWDAPTNNGDANGGDWNVGSGDNDGFGDPSGGDTFGMEAMNINGNEDTGNAGGDRACFNCGEPGHNKADCPKPRVLSGACRRCNEEGHWSKDCPNAPALKCKECESTEHLVKDCPNRVCKNCGETGMRSVGLVYGAPVLLTSLQPLGHTVSKCEGARKIDRSEFPDLTTEEAWARIKRAAKERDIDDVKIGIQIYVKSSPETTFAELERAFRDQDVPVWLIAIEKVLASTFTNMDLQGHRNKKFTVTYRFQWNPPRPRDREIWPKDVAENLERLNDAGEVPYGGPAKCRNCDEVGHIAKSCPQEKMEKRNPHEILCFNCNEPGHRVRDCPTPRVDKFACKNCGNSGHKIADCPEPRSADDVECRKCGEVGHFSRDCPQGGGSRGCRNCGQEGHIARDCTEPRNMANVQCRNCDEFGHMNKECPKPRDMSRVKCSNCQEMGHYKSKCPNPLVPEDAGDDGFGGGGDNGGFGNGDSGAANGDAGAWDTGATGDW</sequence>
<evidence type="ECO:0000256" key="5">
    <source>
        <dbReference type="PROSITE-ProRule" id="PRU00047"/>
    </source>
</evidence>
<reference evidence="8" key="1">
    <citation type="submission" date="2023-02" db="EMBL/GenBank/DDBJ databases">
        <authorList>
            <person name="Palmer J.M."/>
        </authorList>
    </citation>
    <scope>NUCLEOTIDE SEQUENCE</scope>
    <source>
        <strain evidence="8">FW57</strain>
    </source>
</reference>
<keyword evidence="1" id="KW-0479">Metal-binding</keyword>
<feature type="domain" description="CCHC-type" evidence="7">
    <location>
        <begin position="320"/>
        <end position="336"/>
    </location>
</feature>
<accession>A0AAD4F2T7</accession>
<proteinExistence type="predicted"/>
<dbReference type="InterPro" id="IPR036875">
    <property type="entry name" value="Znf_CCHC_sf"/>
</dbReference>
<keyword evidence="3 5" id="KW-0863">Zinc-finger</keyword>